<organism evidence="1 2">
    <name type="scientific">Paenibacillus xylanilyticus</name>
    <dbReference type="NCBI Taxonomy" id="248903"/>
    <lineage>
        <taxon>Bacteria</taxon>
        <taxon>Bacillati</taxon>
        <taxon>Bacillota</taxon>
        <taxon>Bacilli</taxon>
        <taxon>Bacillales</taxon>
        <taxon>Paenibacillaceae</taxon>
        <taxon>Paenibacillus</taxon>
    </lineage>
</organism>
<comment type="caution">
    <text evidence="1">The sequence shown here is derived from an EMBL/GenBank/DDBJ whole genome shotgun (WGS) entry which is preliminary data.</text>
</comment>
<reference evidence="1 2" key="1">
    <citation type="submission" date="2020-05" db="EMBL/GenBank/DDBJ databases">
        <title>Genome Sequencing of Type Strains.</title>
        <authorList>
            <person name="Lemaire J.F."/>
            <person name="Inderbitzin P."/>
            <person name="Gregorio O.A."/>
            <person name="Collins S.B."/>
            <person name="Wespe N."/>
            <person name="Knight-Connoni V."/>
        </authorList>
    </citation>
    <scope>NUCLEOTIDE SEQUENCE [LARGE SCALE GENOMIC DNA]</scope>
    <source>
        <strain evidence="1 2">LMG 21957</strain>
    </source>
</reference>
<keyword evidence="2" id="KW-1185">Reference proteome</keyword>
<sequence>MFTYKEYGEIIQRLRDTGLPFLDYKEITEETKSFVILRHDVEFSLSRAHKLAYFESNHLDIKSSYFIQISNNCYNPFSEENIKIIRDILRMGHRVGLHYHLPKNSTHNIVEGIKKEIGIFSNFIETTVDRFSFHRPTKVVLSLDIKIDNLINSCASRYFNYCSDNNLINTNKSKIFYLSDSQHKWKFGYPNTEMLEGVERVQILTHPYSWSEMGGGSDDNFENLFVEKKQELMNSMNEECSHFPYERIKLYENLK</sequence>
<dbReference type="AlphaFoldDB" id="A0A7Y6C4C1"/>
<gene>
    <name evidence="1" type="ORF">HP552_31935</name>
</gene>
<dbReference type="Proteomes" id="UP000526125">
    <property type="component" value="Unassembled WGS sequence"/>
</dbReference>
<dbReference type="EMBL" id="JABMCB010000206">
    <property type="protein sequence ID" value="NUU79803.1"/>
    <property type="molecule type" value="Genomic_DNA"/>
</dbReference>
<evidence type="ECO:0000313" key="1">
    <source>
        <dbReference type="EMBL" id="NUU79803.1"/>
    </source>
</evidence>
<accession>A0A7Y6C4C1</accession>
<evidence type="ECO:0000313" key="2">
    <source>
        <dbReference type="Proteomes" id="UP000526125"/>
    </source>
</evidence>
<proteinExistence type="predicted"/>
<protein>
    <submittedName>
        <fullName evidence="1">Uncharacterized protein</fullName>
    </submittedName>
</protein>
<name>A0A7Y6C4C1_9BACL</name>
<dbReference type="RefSeq" id="WP_175399367.1">
    <property type="nucleotide sequence ID" value="NZ_JABMCB010000206.1"/>
</dbReference>